<feature type="transmembrane region" description="Helical" evidence="11">
    <location>
        <begin position="6"/>
        <end position="25"/>
    </location>
</feature>
<feature type="transmembrane region" description="Helical" evidence="11">
    <location>
        <begin position="104"/>
        <end position="123"/>
    </location>
</feature>
<feature type="transmembrane region" description="Helical" evidence="11">
    <location>
        <begin position="81"/>
        <end position="98"/>
    </location>
</feature>
<dbReference type="PROSITE" id="PS50929">
    <property type="entry name" value="ABC_TM1F"/>
    <property type="match status" value="2"/>
</dbReference>
<dbReference type="GO" id="GO:0010328">
    <property type="term" value="F:auxin influx transmembrane transporter activity"/>
    <property type="evidence" value="ECO:0007669"/>
    <property type="project" value="UniProtKB-ARBA"/>
</dbReference>
<feature type="transmembrane region" description="Helical" evidence="11">
    <location>
        <begin position="181"/>
        <end position="204"/>
    </location>
</feature>
<keyword evidence="7" id="KW-0067">ATP-binding</keyword>
<feature type="domain" description="ABC transmembrane type-1" evidence="13">
    <location>
        <begin position="592"/>
        <end position="876"/>
    </location>
</feature>
<dbReference type="Pfam" id="PF00664">
    <property type="entry name" value="ABC_membrane"/>
    <property type="match status" value="2"/>
</dbReference>
<evidence type="ECO:0000256" key="8">
    <source>
        <dbReference type="ARBA" id="ARBA00022989"/>
    </source>
</evidence>
<accession>A0AAD4J2E0</accession>
<feature type="domain" description="ABC transmembrane type-1" evidence="13">
    <location>
        <begin position="1"/>
        <end position="245"/>
    </location>
</feature>
<evidence type="ECO:0000256" key="2">
    <source>
        <dbReference type="ARBA" id="ARBA00007577"/>
    </source>
</evidence>
<feature type="domain" description="ABC transporter" evidence="12">
    <location>
        <begin position="911"/>
        <end position="1149"/>
    </location>
</feature>
<dbReference type="CDD" id="cd18578">
    <property type="entry name" value="ABC_6TM_Pgp_ABCB1_D2_like"/>
    <property type="match status" value="1"/>
</dbReference>
<dbReference type="SUPFAM" id="SSF90123">
    <property type="entry name" value="ABC transporter transmembrane region"/>
    <property type="match status" value="2"/>
</dbReference>
<dbReference type="PROSITE" id="PS50893">
    <property type="entry name" value="ABC_TRANSPORTER_2"/>
    <property type="match status" value="2"/>
</dbReference>
<dbReference type="GO" id="GO:0140359">
    <property type="term" value="F:ABC-type transporter activity"/>
    <property type="evidence" value="ECO:0007669"/>
    <property type="project" value="InterPro"/>
</dbReference>
<organism evidence="14 15">
    <name type="scientific">Perilla frutescens var. hirtella</name>
    <name type="common">Perilla citriodora</name>
    <name type="synonym">Perilla setoyensis</name>
    <dbReference type="NCBI Taxonomy" id="608512"/>
    <lineage>
        <taxon>Eukaryota</taxon>
        <taxon>Viridiplantae</taxon>
        <taxon>Streptophyta</taxon>
        <taxon>Embryophyta</taxon>
        <taxon>Tracheophyta</taxon>
        <taxon>Spermatophyta</taxon>
        <taxon>Magnoliopsida</taxon>
        <taxon>eudicotyledons</taxon>
        <taxon>Gunneridae</taxon>
        <taxon>Pentapetalae</taxon>
        <taxon>asterids</taxon>
        <taxon>lamiids</taxon>
        <taxon>Lamiales</taxon>
        <taxon>Lamiaceae</taxon>
        <taxon>Nepetoideae</taxon>
        <taxon>Elsholtzieae</taxon>
        <taxon>Perilla</taxon>
    </lineage>
</organism>
<proteinExistence type="inferred from homology"/>
<dbReference type="PROSITE" id="PS00211">
    <property type="entry name" value="ABC_TRANSPORTER_1"/>
    <property type="match status" value="2"/>
</dbReference>
<keyword evidence="4 11" id="KW-0812">Transmembrane</keyword>
<dbReference type="InterPro" id="IPR027417">
    <property type="entry name" value="P-loop_NTPase"/>
</dbReference>
<dbReference type="InterPro" id="IPR003593">
    <property type="entry name" value="AAA+_ATPase"/>
</dbReference>
<dbReference type="FunFam" id="3.40.50.300:FF:000066">
    <property type="entry name" value="ABC transporter B family member 1"/>
    <property type="match status" value="2"/>
</dbReference>
<evidence type="ECO:0000256" key="10">
    <source>
        <dbReference type="ARBA" id="ARBA00023180"/>
    </source>
</evidence>
<dbReference type="GO" id="GO:0005524">
    <property type="term" value="F:ATP binding"/>
    <property type="evidence" value="ECO:0007669"/>
    <property type="project" value="UniProtKB-KW"/>
</dbReference>
<comment type="caution">
    <text evidence="14">The sequence shown here is derived from an EMBL/GenBank/DDBJ whole genome shotgun (WGS) entry which is preliminary data.</text>
</comment>
<dbReference type="InterPro" id="IPR011527">
    <property type="entry name" value="ABC1_TM_dom"/>
</dbReference>
<dbReference type="EMBL" id="SDAM02000175">
    <property type="protein sequence ID" value="KAH6825576.1"/>
    <property type="molecule type" value="Genomic_DNA"/>
</dbReference>
<dbReference type="SUPFAM" id="SSF52540">
    <property type="entry name" value="P-loop containing nucleoside triphosphate hydrolases"/>
    <property type="match status" value="2"/>
</dbReference>
<sequence>VALKILFVAIGASIAGFLQVYCWMVSGEMQSSRIRALYLKTLLMQEIAFFDTETTTGEVMNSIAGDNILIQEALGDKVGKFIEFTSTFISGFIIAFARGKLLSIVLLSCVPGIVIVGGFLALLTSNISSNGQAAYAEAGNVVEQTLGSIRAVASFSGEAHAIEKYNKKLHIAYKAAARQGLVSGIGLGLMLLITFSSYGFAIWYGCKLVIDKGYNGGDVVNVVLAIMVAGSSLAQTSPCVRAFLSGHAAACKMFETINRQPLIDPSEAGGIVLDDVEGEIEFQDVHFRYPSRPDVLIFAGLSLHVPKRKTLALIGASGSGKSTVISLLERFYDPDAGNVLIDGIDLKKFQLRWIREKMGLVSQEPVLFSTTIKENILYGKPDATDEEIRSVIVLANCAEFIDKLSNGINTMVGENGGQLSGGQKQRIAIARAILKNPKILLLDEATSALDTSSEHNVQYALEKVMPDRTTIVVAHRLSTIKNAHLIAVIHAGKLVEQGTHDELIQIHDGAYHRLLCMQEGGTKSEKTSGSDGSIRFSASRISNYLASSYSFGHDTYTKDDMLEEGDIDIKNKKRFSVKRLAYLNKPELPALLIGTVAASIHGVAFPVFGLLMSTAFGIFFETPDKLEKDSRFWALMFVVVGAVLLIVVPVQNYMFGVSGGKLVQRIRTLLFKKVVYQEVSWFDDPINSSGAVSARLSTDASTVRNLVGDSLALVVQNIATTIAGLSIAFITNWKIALTIVVVVPLMLLEGYFRMKLTKEGTNKMIFEEASKVANDAIRGIRTVVSISAENKVMEMYQAKCKAPKQQLLWNGTVGGVSLGFANFVLFSIYAFSFYAGAILTNHGHAKFSDVFKVFFALQVSSLGIAQSSSLLADFNKFKESAASIFEILDRKSLMDSSSHEGLILDKLKGDIVFQHVRFKYPTRPDIQIFKDLSLCISQGKTNALVGESGSGKSTVISLLQRFYDPNSGHIYLDGIDIKKLNLSWLRKQMGLVSQEPTLFMETIRDNICYGSSEEDATEEEMVIAAKAAHAHDFISALPEGYDTYVGEKGSQLSGGQKQRIAIARMILKDPKIVLLDEATSALDAESERLVMDALERVRLNRTSVIVAHQLTTVMAADAIVVVKDGVVVEKGTHHMLMGIPHGIYAAFISVSASST</sequence>
<feature type="transmembrane region" description="Helical" evidence="11">
    <location>
        <begin position="807"/>
        <end position="831"/>
    </location>
</feature>
<evidence type="ECO:0000259" key="12">
    <source>
        <dbReference type="PROSITE" id="PS50893"/>
    </source>
</evidence>
<evidence type="ECO:0000256" key="5">
    <source>
        <dbReference type="ARBA" id="ARBA00022737"/>
    </source>
</evidence>
<dbReference type="GO" id="GO:0016887">
    <property type="term" value="F:ATP hydrolysis activity"/>
    <property type="evidence" value="ECO:0007669"/>
    <property type="project" value="InterPro"/>
</dbReference>
<comment type="similarity">
    <text evidence="2">Belongs to the ABC transporter superfamily. ABCB family. Multidrug resistance exporter (TC 3.A.1.201) subfamily.</text>
</comment>
<name>A0AAD4J2E0_PERFH</name>
<protein>
    <submittedName>
        <fullName evidence="14">p-glycoprotein 9</fullName>
    </submittedName>
</protein>
<evidence type="ECO:0000256" key="11">
    <source>
        <dbReference type="SAM" id="Phobius"/>
    </source>
</evidence>
<keyword evidence="3" id="KW-0813">Transport</keyword>
<keyword evidence="15" id="KW-1185">Reference proteome</keyword>
<keyword evidence="9 11" id="KW-0472">Membrane</keyword>
<dbReference type="Gene3D" id="3.40.50.300">
    <property type="entry name" value="P-loop containing nucleotide triphosphate hydrolases"/>
    <property type="match status" value="2"/>
</dbReference>
<dbReference type="GO" id="GO:0010329">
    <property type="term" value="F:auxin efflux transmembrane transporter activity"/>
    <property type="evidence" value="ECO:0007669"/>
    <property type="project" value="UniProtKB-ARBA"/>
</dbReference>
<reference evidence="14 15" key="1">
    <citation type="journal article" date="2021" name="Nat. Commun.">
        <title>Incipient diploidization of the medicinal plant Perilla within 10,000 years.</title>
        <authorList>
            <person name="Zhang Y."/>
            <person name="Shen Q."/>
            <person name="Leng L."/>
            <person name="Zhang D."/>
            <person name="Chen S."/>
            <person name="Shi Y."/>
            <person name="Ning Z."/>
            <person name="Chen S."/>
        </authorList>
    </citation>
    <scope>NUCLEOTIDE SEQUENCE [LARGE SCALE GENOMIC DNA]</scope>
    <source>
        <strain evidence="15">cv. PC099</strain>
    </source>
</reference>
<dbReference type="InterPro" id="IPR017871">
    <property type="entry name" value="ABC_transporter-like_CS"/>
</dbReference>
<feature type="transmembrane region" description="Helical" evidence="11">
    <location>
        <begin position="224"/>
        <end position="244"/>
    </location>
</feature>
<dbReference type="InterPro" id="IPR036640">
    <property type="entry name" value="ABC1_TM_sf"/>
</dbReference>
<evidence type="ECO:0000256" key="3">
    <source>
        <dbReference type="ARBA" id="ARBA00022448"/>
    </source>
</evidence>
<evidence type="ECO:0000256" key="1">
    <source>
        <dbReference type="ARBA" id="ARBA00004651"/>
    </source>
</evidence>
<feature type="non-terminal residue" evidence="14">
    <location>
        <position position="1"/>
    </location>
</feature>
<gene>
    <name evidence="14" type="ORF">C2S53_017548</name>
</gene>
<evidence type="ECO:0000256" key="4">
    <source>
        <dbReference type="ARBA" id="ARBA00022692"/>
    </source>
</evidence>
<evidence type="ECO:0000256" key="7">
    <source>
        <dbReference type="ARBA" id="ARBA00022840"/>
    </source>
</evidence>
<dbReference type="CDD" id="cd18577">
    <property type="entry name" value="ABC_6TM_Pgp_ABCB1_D1_like"/>
    <property type="match status" value="1"/>
</dbReference>
<keyword evidence="6" id="KW-0547">Nucleotide-binding</keyword>
<evidence type="ECO:0000256" key="6">
    <source>
        <dbReference type="ARBA" id="ARBA00022741"/>
    </source>
</evidence>
<evidence type="ECO:0000313" key="14">
    <source>
        <dbReference type="EMBL" id="KAH6825576.1"/>
    </source>
</evidence>
<evidence type="ECO:0000259" key="13">
    <source>
        <dbReference type="PROSITE" id="PS50929"/>
    </source>
</evidence>
<feature type="transmembrane region" description="Helical" evidence="11">
    <location>
        <begin position="588"/>
        <end position="620"/>
    </location>
</feature>
<feature type="transmembrane region" description="Helical" evidence="11">
    <location>
        <begin position="735"/>
        <end position="754"/>
    </location>
</feature>
<dbReference type="CDD" id="cd03249">
    <property type="entry name" value="ABC_MTABC3_MDL1_MDL2"/>
    <property type="match status" value="2"/>
</dbReference>
<feature type="transmembrane region" description="Helical" evidence="11">
    <location>
        <begin position="711"/>
        <end position="729"/>
    </location>
</feature>
<feature type="domain" description="ABC transporter" evidence="12">
    <location>
        <begin position="280"/>
        <end position="516"/>
    </location>
</feature>
<dbReference type="AlphaFoldDB" id="A0AAD4J2E0"/>
<dbReference type="SMART" id="SM00382">
    <property type="entry name" value="AAA"/>
    <property type="match status" value="2"/>
</dbReference>
<keyword evidence="10" id="KW-0325">Glycoprotein</keyword>
<evidence type="ECO:0000313" key="15">
    <source>
        <dbReference type="Proteomes" id="UP001190926"/>
    </source>
</evidence>
<dbReference type="Gene3D" id="1.20.1560.10">
    <property type="entry name" value="ABC transporter type 1, transmembrane domain"/>
    <property type="match status" value="1"/>
</dbReference>
<dbReference type="PANTHER" id="PTHR24222">
    <property type="entry name" value="ABC TRANSPORTER B FAMILY"/>
    <property type="match status" value="1"/>
</dbReference>
<dbReference type="PANTHER" id="PTHR24222:SF50">
    <property type="entry name" value="ABC TRANSPORTER B FAMILY MEMBER 9-LIKE ISOFORM X2"/>
    <property type="match status" value="1"/>
</dbReference>
<keyword evidence="8 11" id="KW-1133">Transmembrane helix</keyword>
<dbReference type="InterPro" id="IPR039421">
    <property type="entry name" value="Type_1_exporter"/>
</dbReference>
<keyword evidence="5" id="KW-0677">Repeat</keyword>
<dbReference type="FunFam" id="1.20.1560.10:FF:000009">
    <property type="entry name" value="ABC transporter B family member 1"/>
    <property type="match status" value="1"/>
</dbReference>
<evidence type="ECO:0000256" key="9">
    <source>
        <dbReference type="ARBA" id="ARBA00023136"/>
    </source>
</evidence>
<dbReference type="GO" id="GO:0005886">
    <property type="term" value="C:plasma membrane"/>
    <property type="evidence" value="ECO:0007669"/>
    <property type="project" value="UniProtKB-SubCell"/>
</dbReference>
<dbReference type="InterPro" id="IPR003439">
    <property type="entry name" value="ABC_transporter-like_ATP-bd"/>
</dbReference>
<feature type="transmembrane region" description="Helical" evidence="11">
    <location>
        <begin position="632"/>
        <end position="655"/>
    </location>
</feature>
<comment type="subcellular location">
    <subcellularLocation>
        <location evidence="1">Cell membrane</location>
        <topology evidence="1">Multi-pass membrane protein</topology>
    </subcellularLocation>
</comment>
<dbReference type="Pfam" id="PF00005">
    <property type="entry name" value="ABC_tran"/>
    <property type="match status" value="2"/>
</dbReference>
<dbReference type="Proteomes" id="UP001190926">
    <property type="component" value="Unassembled WGS sequence"/>
</dbReference>